<organism evidence="1 2">
    <name type="scientific">Paraburkholderia bryophila</name>
    <dbReference type="NCBI Taxonomy" id="420952"/>
    <lineage>
        <taxon>Bacteria</taxon>
        <taxon>Pseudomonadati</taxon>
        <taxon>Pseudomonadota</taxon>
        <taxon>Betaproteobacteria</taxon>
        <taxon>Burkholderiales</taxon>
        <taxon>Burkholderiaceae</taxon>
        <taxon>Paraburkholderia</taxon>
    </lineage>
</organism>
<evidence type="ECO:0000313" key="1">
    <source>
        <dbReference type="EMBL" id="NYH14733.1"/>
    </source>
</evidence>
<name>A0A7Z0AZE9_9BURK</name>
<dbReference type="RefSeq" id="WP_179710200.1">
    <property type="nucleotide sequence ID" value="NZ_JACCAU010000001.1"/>
</dbReference>
<comment type="caution">
    <text evidence="1">The sequence shown here is derived from an EMBL/GenBank/DDBJ whole genome shotgun (WGS) entry which is preliminary data.</text>
</comment>
<evidence type="ECO:0000313" key="2">
    <source>
        <dbReference type="Proteomes" id="UP000572540"/>
    </source>
</evidence>
<accession>A0A7Z0AZE9</accession>
<sequence length="569" mass="62146">MKREIASWYGQLWALLLLTFCAVGNQAGAVTLPVDGPAAGSIYASSSAVSAHGNRALAGQESLWGVVVHPSGEVLKLVNASPLLKSALNAYQDAVDNRSAVPFGVLQEDWSGAKVIMLPTRERQLVLSSDVLAEVPQDFVGDLSHGLGYFWNYDRDKLLYNKWMPPHGEGPLTRTIVGGFGVWMESHAEVYNFLAQQEILAAAHATKRKAIAIKLANNDRSNGLLQVALDSQFAADNKKGLPADEIQNRLDNLAYILTGSISVPKRSATPPGPANHVAMSQSDIPTLAAVGSPSEDRDTVVNDFLVRLKSVADSGALNDVDKTMKLLGMGYSEKTTEMTPSPPDCSIDWHPKSTLKTDVQRTGSDWYQPTQFGVLNLAVPGTFVNPPEIVKGEPIMNYAVTHTVRCTDKFRLQDSTDAKLDLYRLPPYACVTVPDIARVFPGARSQYATDGYLPYSYEGHLDEDTGTSVTFSFRMGESCALGISIEQSQESGMRFRRAVYKFQLCWAETRVDYCAGLSQSERGQPRSGEMSQYIQDRCPTMNALYLKEPLTGELPPRSPLGINDVGVCR</sequence>
<dbReference type="AlphaFoldDB" id="A0A7Z0AZE9"/>
<dbReference type="EMBL" id="JACCAU010000001">
    <property type="protein sequence ID" value="NYH14733.1"/>
    <property type="molecule type" value="Genomic_DNA"/>
</dbReference>
<gene>
    <name evidence="1" type="ORF">GGD41_001961</name>
</gene>
<dbReference type="Proteomes" id="UP000572540">
    <property type="component" value="Unassembled WGS sequence"/>
</dbReference>
<reference evidence="1 2" key="1">
    <citation type="submission" date="2020-07" db="EMBL/GenBank/DDBJ databases">
        <title>Exploring microbial biodiversity for novel pathways involved in the catabolism of aromatic compounds derived from lignin.</title>
        <authorList>
            <person name="Elkins J."/>
        </authorList>
    </citation>
    <scope>NUCLEOTIDE SEQUENCE [LARGE SCALE GENOMIC DNA]</scope>
    <source>
        <strain evidence="1 2">H2C3B</strain>
    </source>
</reference>
<protein>
    <submittedName>
        <fullName evidence="1">Uncharacterized protein</fullName>
    </submittedName>
</protein>
<proteinExistence type="predicted"/>